<gene>
    <name evidence="16" type="primary">LOC108565072</name>
</gene>
<feature type="region of interest" description="Disordered" evidence="12">
    <location>
        <begin position="209"/>
        <end position="251"/>
    </location>
</feature>
<dbReference type="SUPFAM" id="SSF81321">
    <property type="entry name" value="Family A G protein-coupled receptor-like"/>
    <property type="match status" value="1"/>
</dbReference>
<sequence>MLALSPCALLHFNIMIGCFCSPMLAITQYSVEQYYDNTMVSVCFSTVETWMKSMYFILSIAVFFFLPLVVLVILYALIAKTLMGHPNLMAPYKNSAAQTQSVIKYRKQLVIMLGTVVLAFFICLLPFRAFTLWIIVVPAENILKIGLERYYNLLYFCRIMFHINSAINPILYNIMSSKFRGGFLRVCGLGHVFTGAGYKGKTDINRKNTFNTTSSTNNSTQHTSESFLSRHGKNNNSKNSERGVKDVSDQEVYVRAPRSGHRLISGESFV</sequence>
<dbReference type="PRINTS" id="PR00237">
    <property type="entry name" value="GPCRRHODOPSN"/>
</dbReference>
<feature type="transmembrane region" description="Helical" evidence="13">
    <location>
        <begin position="54"/>
        <end position="78"/>
    </location>
</feature>
<evidence type="ECO:0000256" key="13">
    <source>
        <dbReference type="SAM" id="Phobius"/>
    </source>
</evidence>
<organism evidence="15 16">
    <name type="scientific">Nicrophorus vespilloides</name>
    <name type="common">Boreal carrion beetle</name>
    <dbReference type="NCBI Taxonomy" id="110193"/>
    <lineage>
        <taxon>Eukaryota</taxon>
        <taxon>Metazoa</taxon>
        <taxon>Ecdysozoa</taxon>
        <taxon>Arthropoda</taxon>
        <taxon>Hexapoda</taxon>
        <taxon>Insecta</taxon>
        <taxon>Pterygota</taxon>
        <taxon>Neoptera</taxon>
        <taxon>Endopterygota</taxon>
        <taxon>Coleoptera</taxon>
        <taxon>Polyphaga</taxon>
        <taxon>Staphyliniformia</taxon>
        <taxon>Silphidae</taxon>
        <taxon>Nicrophorinae</taxon>
        <taxon>Nicrophorus</taxon>
    </lineage>
</organism>
<dbReference type="PROSITE" id="PS50262">
    <property type="entry name" value="G_PROTEIN_RECEP_F1_2"/>
    <property type="match status" value="1"/>
</dbReference>
<keyword evidence="10" id="KW-0807">Transducer</keyword>
<evidence type="ECO:0000256" key="8">
    <source>
        <dbReference type="ARBA" id="ARBA00023136"/>
    </source>
</evidence>
<dbReference type="GeneID" id="108565072"/>
<evidence type="ECO:0000256" key="9">
    <source>
        <dbReference type="ARBA" id="ARBA00023170"/>
    </source>
</evidence>
<proteinExistence type="inferred from homology"/>
<evidence type="ECO:0000256" key="6">
    <source>
        <dbReference type="ARBA" id="ARBA00022989"/>
    </source>
</evidence>
<comment type="subcellular location">
    <subcellularLocation>
        <location evidence="2">Membrane</location>
        <topology evidence="2">Multi-pass membrane protein</topology>
    </subcellularLocation>
</comment>
<keyword evidence="9" id="KW-0675">Receptor</keyword>
<dbReference type="InterPro" id="IPR002120">
    <property type="entry name" value="TRH_rcpt_1"/>
</dbReference>
<evidence type="ECO:0000256" key="10">
    <source>
        <dbReference type="ARBA" id="ARBA00023224"/>
    </source>
</evidence>
<name>A0ABM1MZ35_NICVS</name>
<evidence type="ECO:0000259" key="14">
    <source>
        <dbReference type="PROSITE" id="PS50262"/>
    </source>
</evidence>
<feature type="transmembrane region" description="Helical" evidence="13">
    <location>
        <begin position="153"/>
        <end position="175"/>
    </location>
</feature>
<dbReference type="PANTHER" id="PTHR24243:SF233">
    <property type="entry name" value="THYROTROPIN-RELEASING HORMONE RECEPTOR"/>
    <property type="match status" value="1"/>
</dbReference>
<evidence type="ECO:0000256" key="5">
    <source>
        <dbReference type="ARBA" id="ARBA00022692"/>
    </source>
</evidence>
<dbReference type="Proteomes" id="UP000695000">
    <property type="component" value="Unplaced"/>
</dbReference>
<dbReference type="Gene3D" id="1.20.1070.10">
    <property type="entry name" value="Rhodopsin 7-helix transmembrane proteins"/>
    <property type="match status" value="1"/>
</dbReference>
<comment type="similarity">
    <text evidence="3">Belongs to the G-protein coupled receptor 1 family.</text>
</comment>
<keyword evidence="7" id="KW-0297">G-protein coupled receptor</keyword>
<evidence type="ECO:0000313" key="15">
    <source>
        <dbReference type="Proteomes" id="UP000695000"/>
    </source>
</evidence>
<dbReference type="Pfam" id="PF00001">
    <property type="entry name" value="7tm_1"/>
    <property type="match status" value="1"/>
</dbReference>
<reference evidence="16" key="1">
    <citation type="submission" date="2025-08" db="UniProtKB">
        <authorList>
            <consortium name="RefSeq"/>
        </authorList>
    </citation>
    <scope>IDENTIFICATION</scope>
    <source>
        <tissue evidence="16">Whole Larva</tissue>
    </source>
</reference>
<feature type="compositionally biased region" description="Low complexity" evidence="12">
    <location>
        <begin position="209"/>
        <end position="226"/>
    </location>
</feature>
<feature type="domain" description="G-protein coupled receptors family 1 profile" evidence="14">
    <location>
        <begin position="1"/>
        <end position="172"/>
    </location>
</feature>
<evidence type="ECO:0000313" key="16">
    <source>
        <dbReference type="RefSeq" id="XP_017779835.1"/>
    </source>
</evidence>
<evidence type="ECO:0000256" key="1">
    <source>
        <dbReference type="ARBA" id="ARBA00004100"/>
    </source>
</evidence>
<keyword evidence="15" id="KW-1185">Reference proteome</keyword>
<dbReference type="PANTHER" id="PTHR24243">
    <property type="entry name" value="G-PROTEIN COUPLED RECEPTOR"/>
    <property type="match status" value="1"/>
</dbReference>
<dbReference type="InterPro" id="IPR017452">
    <property type="entry name" value="GPCR_Rhodpsn_7TM"/>
</dbReference>
<dbReference type="InterPro" id="IPR000276">
    <property type="entry name" value="GPCR_Rhodpsn"/>
</dbReference>
<feature type="transmembrane region" description="Helical" evidence="13">
    <location>
        <begin position="12"/>
        <end position="31"/>
    </location>
</feature>
<keyword evidence="5 13" id="KW-0812">Transmembrane</keyword>
<evidence type="ECO:0000256" key="12">
    <source>
        <dbReference type="SAM" id="MobiDB-lite"/>
    </source>
</evidence>
<protein>
    <recommendedName>
        <fullName evidence="4">Thyrotropin-releasing hormone receptor</fullName>
    </recommendedName>
    <alternativeName>
        <fullName evidence="11">Thyroliberin receptor</fullName>
    </alternativeName>
</protein>
<accession>A0ABM1MZ35</accession>
<feature type="transmembrane region" description="Helical" evidence="13">
    <location>
        <begin position="109"/>
        <end position="133"/>
    </location>
</feature>
<keyword evidence="8 13" id="KW-0472">Membrane</keyword>
<keyword evidence="6 13" id="KW-1133">Transmembrane helix</keyword>
<evidence type="ECO:0000256" key="2">
    <source>
        <dbReference type="ARBA" id="ARBA00004141"/>
    </source>
</evidence>
<feature type="compositionally biased region" description="Basic and acidic residues" evidence="12">
    <location>
        <begin position="239"/>
        <end position="248"/>
    </location>
</feature>
<dbReference type="RefSeq" id="XP_017779835.1">
    <property type="nucleotide sequence ID" value="XM_017924346.1"/>
</dbReference>
<evidence type="ECO:0000256" key="3">
    <source>
        <dbReference type="ARBA" id="ARBA00010663"/>
    </source>
</evidence>
<dbReference type="PRINTS" id="PR01846">
    <property type="entry name" value="TRHRFAMILY"/>
</dbReference>
<comment type="function">
    <text evidence="1">Receptor for thyrotropin-releasing hormone (TRH). Upon ligand binding, this G-protein-coupled receptor triggers activation of the phosphatidylinositol (IP3)-calcium-protein kinase C (PKC) pathway.</text>
</comment>
<evidence type="ECO:0000256" key="7">
    <source>
        <dbReference type="ARBA" id="ARBA00023040"/>
    </source>
</evidence>
<evidence type="ECO:0000256" key="11">
    <source>
        <dbReference type="ARBA" id="ARBA00032251"/>
    </source>
</evidence>
<evidence type="ECO:0000256" key="4">
    <source>
        <dbReference type="ARBA" id="ARBA00018873"/>
    </source>
</evidence>